<protein>
    <recommendedName>
        <fullName evidence="4">DUF3551 domain-containing protein</fullName>
    </recommendedName>
</protein>
<accession>A0ABV3U5V7</accession>
<evidence type="ECO:0000313" key="3">
    <source>
        <dbReference type="Proteomes" id="UP001557485"/>
    </source>
</evidence>
<dbReference type="EMBL" id="JBFRYA010000005">
    <property type="protein sequence ID" value="MEX1668846.1"/>
    <property type="molecule type" value="Genomic_DNA"/>
</dbReference>
<keyword evidence="1" id="KW-0732">Signal</keyword>
<sequence length="98" mass="10827">MNSRNYRKRRLGLAATVGYLLIVSPAYAHENHNEAPWAACEAKQQNSSCEFSDGHGDLYRGSCQVFSDSLMCVRNQPIVRADVPASKTTKSDPTPLAR</sequence>
<feature type="signal peptide" evidence="1">
    <location>
        <begin position="1"/>
        <end position="28"/>
    </location>
</feature>
<evidence type="ECO:0000313" key="2">
    <source>
        <dbReference type="EMBL" id="MEX1668846.1"/>
    </source>
</evidence>
<dbReference type="Proteomes" id="UP001557485">
    <property type="component" value="Unassembled WGS sequence"/>
</dbReference>
<dbReference type="RefSeq" id="WP_368381112.1">
    <property type="nucleotide sequence ID" value="NZ_JBFRYA010000005.1"/>
</dbReference>
<proteinExistence type="predicted"/>
<keyword evidence="3" id="KW-1185">Reference proteome</keyword>
<reference evidence="2 3" key="1">
    <citation type="journal article" date="2011" name="Int. J. Syst. Evol. Microbiol.">
        <title>Zhongshania antarctica gen. nov., sp. nov. and Zhongshania guokunii sp. nov., gammaproteobacteria respectively isolated from coastal attached (fast) ice and surface seawater of the Antarctic.</title>
        <authorList>
            <person name="Li H.J."/>
            <person name="Zhang X.Y."/>
            <person name="Chen C.X."/>
            <person name="Zhang Y.J."/>
            <person name="Gao Z.M."/>
            <person name="Yu Y."/>
            <person name="Chen X.L."/>
            <person name="Chen B."/>
            <person name="Zhang Y.Z."/>
        </authorList>
    </citation>
    <scope>NUCLEOTIDE SEQUENCE [LARGE SCALE GENOMIC DNA]</scope>
    <source>
        <strain evidence="2 3">ZS6-22T</strain>
    </source>
</reference>
<name>A0ABV3U5V7_9GAMM</name>
<gene>
    <name evidence="2" type="ORF">AB4876_07975</name>
</gene>
<feature type="chain" id="PRO_5046987102" description="DUF3551 domain-containing protein" evidence="1">
    <location>
        <begin position="29"/>
        <end position="98"/>
    </location>
</feature>
<comment type="caution">
    <text evidence="2">The sequence shown here is derived from an EMBL/GenBank/DDBJ whole genome shotgun (WGS) entry which is preliminary data.</text>
</comment>
<evidence type="ECO:0000256" key="1">
    <source>
        <dbReference type="SAM" id="SignalP"/>
    </source>
</evidence>
<organism evidence="2 3">
    <name type="scientific">Zhongshania guokunii</name>
    <dbReference type="NCBI Taxonomy" id="641783"/>
    <lineage>
        <taxon>Bacteria</taxon>
        <taxon>Pseudomonadati</taxon>
        <taxon>Pseudomonadota</taxon>
        <taxon>Gammaproteobacteria</taxon>
        <taxon>Cellvibrionales</taxon>
        <taxon>Spongiibacteraceae</taxon>
        <taxon>Zhongshania</taxon>
    </lineage>
</organism>
<evidence type="ECO:0008006" key="4">
    <source>
        <dbReference type="Google" id="ProtNLM"/>
    </source>
</evidence>